<protein>
    <submittedName>
        <fullName evidence="2">ABC transporter permease</fullName>
    </submittedName>
</protein>
<feature type="transmembrane region" description="Helical" evidence="1">
    <location>
        <begin position="17"/>
        <end position="36"/>
    </location>
</feature>
<name>A0A7D6ZJ33_9CLOT</name>
<accession>A0A7D6ZJ33</accession>
<organism evidence="2 3">
    <name type="scientific">Clostridium intestinale</name>
    <dbReference type="NCBI Taxonomy" id="36845"/>
    <lineage>
        <taxon>Bacteria</taxon>
        <taxon>Bacillati</taxon>
        <taxon>Bacillota</taxon>
        <taxon>Clostridia</taxon>
        <taxon>Eubacteriales</taxon>
        <taxon>Clostridiaceae</taxon>
        <taxon>Clostridium</taxon>
    </lineage>
</organism>
<feature type="transmembrane region" description="Helical" evidence="1">
    <location>
        <begin position="142"/>
        <end position="167"/>
    </location>
</feature>
<evidence type="ECO:0000313" key="3">
    <source>
        <dbReference type="Proteomes" id="UP000512286"/>
    </source>
</evidence>
<dbReference type="KEGG" id="cint:HZF06_06985"/>
<sequence>MINLLRSDLYRLEKNKLLYVIIVFTSVVPFFMMMTMRQDIRIGISVLGNLTTFKEIEDIIRAGTEYQKGLGILIAILISVWIGQEYQWKTWQHKWIISKSRIGIYLSKAIISSVISSALFLLFELIALLSSGQISNIVVSGYVSSVICGFTVYASLGSVLCLFSMLIKNNTTSTIICLCYVLFSETLWAIIRNLSVFSSNLVKIVELGMRHSIYGMSTIISSTSFSSNMVISIVINSVLITIIVTMFGLTVFRKYEL</sequence>
<dbReference type="AlphaFoldDB" id="A0A7D6ZJ33"/>
<dbReference type="RefSeq" id="WP_181602955.1">
    <property type="nucleotide sequence ID" value="NZ_CP059378.1"/>
</dbReference>
<dbReference type="Pfam" id="PF12730">
    <property type="entry name" value="ABC2_membrane_4"/>
    <property type="match status" value="1"/>
</dbReference>
<evidence type="ECO:0000256" key="1">
    <source>
        <dbReference type="SAM" id="Phobius"/>
    </source>
</evidence>
<evidence type="ECO:0000313" key="2">
    <source>
        <dbReference type="EMBL" id="QLY81319.1"/>
    </source>
</evidence>
<feature type="transmembrane region" description="Helical" evidence="1">
    <location>
        <begin position="70"/>
        <end position="88"/>
    </location>
</feature>
<reference evidence="2 3" key="1">
    <citation type="submission" date="2020-07" db="EMBL/GenBank/DDBJ databases">
        <title>Electron transfer.</title>
        <authorList>
            <person name="Huang L."/>
            <person name="Liu X."/>
            <person name="Zhou S."/>
        </authorList>
    </citation>
    <scope>NUCLEOTIDE SEQUENCE [LARGE SCALE GENOMIC DNA]</scope>
    <source>
        <strain evidence="2 3">Lx1</strain>
    </source>
</reference>
<gene>
    <name evidence="2" type="ORF">HZF06_06985</name>
</gene>
<keyword evidence="1" id="KW-0472">Membrane</keyword>
<feature type="transmembrane region" description="Helical" evidence="1">
    <location>
        <begin position="109"/>
        <end position="130"/>
    </location>
</feature>
<feature type="transmembrane region" description="Helical" evidence="1">
    <location>
        <begin position="229"/>
        <end position="252"/>
    </location>
</feature>
<feature type="transmembrane region" description="Helical" evidence="1">
    <location>
        <begin position="174"/>
        <end position="191"/>
    </location>
</feature>
<proteinExistence type="predicted"/>
<dbReference type="Proteomes" id="UP000512286">
    <property type="component" value="Chromosome"/>
</dbReference>
<dbReference type="EMBL" id="CP059378">
    <property type="protein sequence ID" value="QLY81319.1"/>
    <property type="molecule type" value="Genomic_DNA"/>
</dbReference>
<keyword evidence="1" id="KW-1133">Transmembrane helix</keyword>
<keyword evidence="1" id="KW-0812">Transmembrane</keyword>